<proteinExistence type="predicted"/>
<sequence>FQAELLSVEVSLDSDSQDSWKQNGGPVHSCKSLTSLKSSECLVNISTENSPASLPVGVAPNLNNRPMTISLQPIKSTLSDQTPLMSSTPNYFTVAHEKQRPG</sequence>
<reference evidence="1" key="3">
    <citation type="submission" date="2025-09" db="UniProtKB">
        <authorList>
            <consortium name="Ensembl"/>
        </authorList>
    </citation>
    <scope>IDENTIFICATION</scope>
</reference>
<name>A0A3P9CBY3_9CICH</name>
<organism evidence="1 2">
    <name type="scientific">Maylandia zebra</name>
    <name type="common">zebra mbuna</name>
    <dbReference type="NCBI Taxonomy" id="106582"/>
    <lineage>
        <taxon>Eukaryota</taxon>
        <taxon>Metazoa</taxon>
        <taxon>Chordata</taxon>
        <taxon>Craniata</taxon>
        <taxon>Vertebrata</taxon>
        <taxon>Euteleostomi</taxon>
        <taxon>Actinopterygii</taxon>
        <taxon>Neopterygii</taxon>
        <taxon>Teleostei</taxon>
        <taxon>Neoteleostei</taxon>
        <taxon>Acanthomorphata</taxon>
        <taxon>Ovalentaria</taxon>
        <taxon>Cichlomorphae</taxon>
        <taxon>Cichliformes</taxon>
        <taxon>Cichlidae</taxon>
        <taxon>African cichlids</taxon>
        <taxon>Pseudocrenilabrinae</taxon>
        <taxon>Haplochromini</taxon>
        <taxon>Maylandia</taxon>
        <taxon>Maylandia zebra complex</taxon>
    </lineage>
</organism>
<dbReference type="Ensembl" id="ENSMZET00005020434.1">
    <property type="protein sequence ID" value="ENSMZEP00005019798.1"/>
    <property type="gene ID" value="ENSMZEG00005014858.1"/>
</dbReference>
<dbReference type="AlphaFoldDB" id="A0A3P9CBY3"/>
<evidence type="ECO:0000313" key="1">
    <source>
        <dbReference type="Ensembl" id="ENSMZEP00005019798.1"/>
    </source>
</evidence>
<reference evidence="1 2" key="1">
    <citation type="journal article" date="2014" name="Nature">
        <title>The genomic substrate for adaptive radiation in African cichlid fish.</title>
        <authorList>
            <person name="Brawand D."/>
            <person name="Wagner C.E."/>
            <person name="Li Y.I."/>
            <person name="Malinsky M."/>
            <person name="Keller I."/>
            <person name="Fan S."/>
            <person name="Simakov O."/>
            <person name="Ng A.Y."/>
            <person name="Lim Z.W."/>
            <person name="Bezault E."/>
            <person name="Turner-Maier J."/>
            <person name="Johnson J."/>
            <person name="Alcazar R."/>
            <person name="Noh H.J."/>
            <person name="Russell P."/>
            <person name="Aken B."/>
            <person name="Alfoldi J."/>
            <person name="Amemiya C."/>
            <person name="Azzouzi N."/>
            <person name="Baroiller J.F."/>
            <person name="Barloy-Hubler F."/>
            <person name="Berlin A."/>
            <person name="Bloomquist R."/>
            <person name="Carleton K.L."/>
            <person name="Conte M.A."/>
            <person name="D'Cotta H."/>
            <person name="Eshel O."/>
            <person name="Gaffney L."/>
            <person name="Galibert F."/>
            <person name="Gante H.F."/>
            <person name="Gnerre S."/>
            <person name="Greuter L."/>
            <person name="Guyon R."/>
            <person name="Haddad N.S."/>
            <person name="Haerty W."/>
            <person name="Harris R.M."/>
            <person name="Hofmann H.A."/>
            <person name="Hourlier T."/>
            <person name="Hulata G."/>
            <person name="Jaffe D.B."/>
            <person name="Lara M."/>
            <person name="Lee A.P."/>
            <person name="MacCallum I."/>
            <person name="Mwaiko S."/>
            <person name="Nikaido M."/>
            <person name="Nishihara H."/>
            <person name="Ozouf-Costaz C."/>
            <person name="Penman D.J."/>
            <person name="Przybylski D."/>
            <person name="Rakotomanga M."/>
            <person name="Renn S.C.P."/>
            <person name="Ribeiro F.J."/>
            <person name="Ron M."/>
            <person name="Salzburger W."/>
            <person name="Sanchez-Pulido L."/>
            <person name="Santos M.E."/>
            <person name="Searle S."/>
            <person name="Sharpe T."/>
            <person name="Swofford R."/>
            <person name="Tan F.J."/>
            <person name="Williams L."/>
            <person name="Young S."/>
            <person name="Yin S."/>
            <person name="Okada N."/>
            <person name="Kocher T.D."/>
            <person name="Miska E.A."/>
            <person name="Lander E.S."/>
            <person name="Venkatesh B."/>
            <person name="Fernald R.D."/>
            <person name="Meyer A."/>
            <person name="Ponting C.P."/>
            <person name="Streelman J.T."/>
            <person name="Lindblad-Toh K."/>
            <person name="Seehausen O."/>
            <person name="Di Palma F."/>
        </authorList>
    </citation>
    <scope>NUCLEOTIDE SEQUENCE</scope>
</reference>
<keyword evidence="2" id="KW-1185">Reference proteome</keyword>
<dbReference type="Proteomes" id="UP000265160">
    <property type="component" value="LG8"/>
</dbReference>
<reference evidence="1" key="2">
    <citation type="submission" date="2025-08" db="UniProtKB">
        <authorList>
            <consortium name="Ensembl"/>
        </authorList>
    </citation>
    <scope>IDENTIFICATION</scope>
</reference>
<evidence type="ECO:0000313" key="2">
    <source>
        <dbReference type="Proteomes" id="UP000265160"/>
    </source>
</evidence>
<protein>
    <submittedName>
        <fullName evidence="1">Uncharacterized protein</fullName>
    </submittedName>
</protein>
<accession>A0A3P9CBY3</accession>